<reference evidence="5" key="2">
    <citation type="submission" date="2015-01" db="EMBL/GenBank/DDBJ databases">
        <title>Evolutionary Origins and Diversification of the Mycorrhizal Mutualists.</title>
        <authorList>
            <consortium name="DOE Joint Genome Institute"/>
            <consortium name="Mycorrhizal Genomics Consortium"/>
            <person name="Kohler A."/>
            <person name="Kuo A."/>
            <person name="Nagy L.G."/>
            <person name="Floudas D."/>
            <person name="Copeland A."/>
            <person name="Barry K.W."/>
            <person name="Cichocki N."/>
            <person name="Veneault-Fourrey C."/>
            <person name="LaButti K."/>
            <person name="Lindquist E.A."/>
            <person name="Lipzen A."/>
            <person name="Lundell T."/>
            <person name="Morin E."/>
            <person name="Murat C."/>
            <person name="Riley R."/>
            <person name="Ohm R."/>
            <person name="Sun H."/>
            <person name="Tunlid A."/>
            <person name="Henrissat B."/>
            <person name="Grigoriev I.V."/>
            <person name="Hibbett D.S."/>
            <person name="Martin F."/>
        </authorList>
    </citation>
    <scope>NUCLEOTIDE SEQUENCE [LARGE SCALE GENOMIC DNA]</scope>
    <source>
        <strain evidence="5">Marx 270</strain>
    </source>
</reference>
<keyword evidence="5" id="KW-1185">Reference proteome</keyword>
<accession>A0A0C3N8N4</accession>
<keyword evidence="2" id="KW-1133">Transmembrane helix</keyword>
<gene>
    <name evidence="4" type="ORF">M404DRAFT_1006052</name>
</gene>
<evidence type="ECO:0000256" key="1">
    <source>
        <dbReference type="SAM" id="MobiDB-lite"/>
    </source>
</evidence>
<dbReference type="EMBL" id="KN832029">
    <property type="protein sequence ID" value="KIN97414.1"/>
    <property type="molecule type" value="Genomic_DNA"/>
</dbReference>
<feature type="domain" description="DUF7598" evidence="3">
    <location>
        <begin position="76"/>
        <end position="135"/>
    </location>
</feature>
<dbReference type="AlphaFoldDB" id="A0A0C3N8N4"/>
<dbReference type="Pfam" id="PF24535">
    <property type="entry name" value="DUF7598"/>
    <property type="match status" value="1"/>
</dbReference>
<evidence type="ECO:0000313" key="5">
    <source>
        <dbReference type="Proteomes" id="UP000054217"/>
    </source>
</evidence>
<dbReference type="OrthoDB" id="5327148at2759"/>
<sequence>MKTSPTSAFLFVALNIVRALSIVALLLVFSSSIVVLVDDIEAVNQFVNGSTNTTSFDSGNVDYIPSSTVPNQSAGVFWAVLNRLLIIAQTVILVLSEIGWPAAFFDRFFPVLGREFGVGALGVMQCLIGASVLSHYVRMFPLVTAFFLFSVGCLNILVGLMFREKVKDKRNILGWRERRKDVLPTVAPGGLTSRDREDKGTVCTSPVPSHSASSRPGMGFGRQAEKAAEMKGFLLTKPVATLPKHQGGDQNGVLPPGLMQPWITTDSPSGSAASMPAPLPV</sequence>
<feature type="compositionally biased region" description="Low complexity" evidence="1">
    <location>
        <begin position="267"/>
        <end position="281"/>
    </location>
</feature>
<evidence type="ECO:0000256" key="2">
    <source>
        <dbReference type="SAM" id="Phobius"/>
    </source>
</evidence>
<feature type="compositionally biased region" description="Polar residues" evidence="1">
    <location>
        <begin position="202"/>
        <end position="214"/>
    </location>
</feature>
<reference evidence="4 5" key="1">
    <citation type="submission" date="2014-04" db="EMBL/GenBank/DDBJ databases">
        <authorList>
            <consortium name="DOE Joint Genome Institute"/>
            <person name="Kuo A."/>
            <person name="Kohler A."/>
            <person name="Costa M.D."/>
            <person name="Nagy L.G."/>
            <person name="Floudas D."/>
            <person name="Copeland A."/>
            <person name="Barry K.W."/>
            <person name="Cichocki N."/>
            <person name="Veneault-Fourrey C."/>
            <person name="LaButti K."/>
            <person name="Lindquist E.A."/>
            <person name="Lipzen A."/>
            <person name="Lundell T."/>
            <person name="Morin E."/>
            <person name="Murat C."/>
            <person name="Sun H."/>
            <person name="Tunlid A."/>
            <person name="Henrissat B."/>
            <person name="Grigoriev I.V."/>
            <person name="Hibbett D.S."/>
            <person name="Martin F."/>
            <person name="Nordberg H.P."/>
            <person name="Cantor M.N."/>
            <person name="Hua S.X."/>
        </authorList>
    </citation>
    <scope>NUCLEOTIDE SEQUENCE [LARGE SCALE GENOMIC DNA]</scope>
    <source>
        <strain evidence="4 5">Marx 270</strain>
    </source>
</reference>
<proteinExistence type="predicted"/>
<dbReference type="HOGENOM" id="CLU_085798_0_0_1"/>
<evidence type="ECO:0000313" key="4">
    <source>
        <dbReference type="EMBL" id="KIN97414.1"/>
    </source>
</evidence>
<feature type="region of interest" description="Disordered" evidence="1">
    <location>
        <begin position="186"/>
        <end position="219"/>
    </location>
</feature>
<feature type="region of interest" description="Disordered" evidence="1">
    <location>
        <begin position="241"/>
        <end position="281"/>
    </location>
</feature>
<dbReference type="InterPro" id="IPR056019">
    <property type="entry name" value="DUF7598"/>
</dbReference>
<feature type="transmembrane region" description="Helical" evidence="2">
    <location>
        <begin position="142"/>
        <end position="162"/>
    </location>
</feature>
<keyword evidence="2" id="KW-0472">Membrane</keyword>
<dbReference type="Proteomes" id="UP000054217">
    <property type="component" value="Unassembled WGS sequence"/>
</dbReference>
<dbReference type="InParanoid" id="A0A0C3N8N4"/>
<name>A0A0C3N8N4_PISTI</name>
<protein>
    <recommendedName>
        <fullName evidence="3">DUF7598 domain-containing protein</fullName>
    </recommendedName>
</protein>
<evidence type="ECO:0000259" key="3">
    <source>
        <dbReference type="Pfam" id="PF24535"/>
    </source>
</evidence>
<dbReference type="STRING" id="870435.A0A0C3N8N4"/>
<keyword evidence="2" id="KW-0812">Transmembrane</keyword>
<feature type="transmembrane region" description="Helical" evidence="2">
    <location>
        <begin position="116"/>
        <end position="136"/>
    </location>
</feature>
<organism evidence="4 5">
    <name type="scientific">Pisolithus tinctorius Marx 270</name>
    <dbReference type="NCBI Taxonomy" id="870435"/>
    <lineage>
        <taxon>Eukaryota</taxon>
        <taxon>Fungi</taxon>
        <taxon>Dikarya</taxon>
        <taxon>Basidiomycota</taxon>
        <taxon>Agaricomycotina</taxon>
        <taxon>Agaricomycetes</taxon>
        <taxon>Agaricomycetidae</taxon>
        <taxon>Boletales</taxon>
        <taxon>Sclerodermatineae</taxon>
        <taxon>Pisolithaceae</taxon>
        <taxon>Pisolithus</taxon>
    </lineage>
</organism>
<feature type="transmembrane region" description="Helical" evidence="2">
    <location>
        <begin position="7"/>
        <end position="29"/>
    </location>
</feature>